<evidence type="ECO:0000313" key="1">
    <source>
        <dbReference type="EMBL" id="MCZ8513700.1"/>
    </source>
</evidence>
<evidence type="ECO:0000313" key="2">
    <source>
        <dbReference type="Proteomes" id="UP001527882"/>
    </source>
</evidence>
<organism evidence="1 2">
    <name type="scientific">Paenibacillus gyeongsangnamensis</name>
    <dbReference type="NCBI Taxonomy" id="3388067"/>
    <lineage>
        <taxon>Bacteria</taxon>
        <taxon>Bacillati</taxon>
        <taxon>Bacillota</taxon>
        <taxon>Bacilli</taxon>
        <taxon>Bacillales</taxon>
        <taxon>Paenibacillaceae</taxon>
        <taxon>Paenibacillus</taxon>
    </lineage>
</organism>
<accession>A0ABT4QAJ2</accession>
<sequence length="82" mass="9228">MQKKLRMHAPEVGLSSGGRFHHPGQSVLYIAVEQLAMVETLNNPDKSTLIWVQTYNQATGIPNVLDLRHDWDNIGQTNSEVM</sequence>
<dbReference type="RefSeq" id="WP_269882224.1">
    <property type="nucleotide sequence ID" value="NZ_JAQAGZ010000009.1"/>
</dbReference>
<dbReference type="EMBL" id="JAQAGZ010000009">
    <property type="protein sequence ID" value="MCZ8513700.1"/>
    <property type="molecule type" value="Genomic_DNA"/>
</dbReference>
<name>A0ABT4QAJ2_9BACL</name>
<keyword evidence="2" id="KW-1185">Reference proteome</keyword>
<proteinExistence type="predicted"/>
<comment type="caution">
    <text evidence="1">The sequence shown here is derived from an EMBL/GenBank/DDBJ whole genome shotgun (WGS) entry which is preliminary data.</text>
</comment>
<gene>
    <name evidence="1" type="ORF">O9H85_14910</name>
</gene>
<reference evidence="1 2" key="1">
    <citation type="submission" date="2022-12" db="EMBL/GenBank/DDBJ databases">
        <title>Draft genome sequence of Paenibacillus sp. dW9.</title>
        <authorList>
            <person name="Choi E.-W."/>
            <person name="Kim D.-U."/>
        </authorList>
    </citation>
    <scope>NUCLEOTIDE SEQUENCE [LARGE SCALE GENOMIC DNA]</scope>
    <source>
        <strain evidence="2">dW9</strain>
    </source>
</reference>
<protein>
    <submittedName>
        <fullName evidence="1">RES family NAD+ phosphorylase</fullName>
    </submittedName>
</protein>
<dbReference type="Proteomes" id="UP001527882">
    <property type="component" value="Unassembled WGS sequence"/>
</dbReference>